<dbReference type="GO" id="GO:0019243">
    <property type="term" value="P:methylglyoxal catabolic process to D-lactate via S-lactoyl-glutathione"/>
    <property type="evidence" value="ECO:0007669"/>
    <property type="project" value="TreeGrafter"/>
</dbReference>
<organism evidence="6 7">
    <name type="scientific">Umboniibacter marinipuniceus</name>
    <dbReference type="NCBI Taxonomy" id="569599"/>
    <lineage>
        <taxon>Bacteria</taxon>
        <taxon>Pseudomonadati</taxon>
        <taxon>Pseudomonadota</taxon>
        <taxon>Gammaproteobacteria</taxon>
        <taxon>Cellvibrionales</taxon>
        <taxon>Cellvibrionaceae</taxon>
        <taxon>Umboniibacter</taxon>
    </lineage>
</organism>
<proteinExistence type="inferred from homology"/>
<evidence type="ECO:0000256" key="4">
    <source>
        <dbReference type="SAM" id="Phobius"/>
    </source>
</evidence>
<dbReference type="AlphaFoldDB" id="A0A3M0AGG2"/>
<dbReference type="Proteomes" id="UP000267187">
    <property type="component" value="Unassembled WGS sequence"/>
</dbReference>
<evidence type="ECO:0000256" key="2">
    <source>
        <dbReference type="ARBA" id="ARBA00023239"/>
    </source>
</evidence>
<feature type="transmembrane region" description="Helical" evidence="4">
    <location>
        <begin position="12"/>
        <end position="32"/>
    </location>
</feature>
<accession>A0A3M0AGG2</accession>
<keyword evidence="7" id="KW-1185">Reference proteome</keyword>
<name>A0A3M0AGG2_9GAMM</name>
<reference evidence="6 7" key="1">
    <citation type="submission" date="2018-10" db="EMBL/GenBank/DDBJ databases">
        <title>Genomic Encyclopedia of Type Strains, Phase IV (KMG-IV): sequencing the most valuable type-strain genomes for metagenomic binning, comparative biology and taxonomic classification.</title>
        <authorList>
            <person name="Goeker M."/>
        </authorList>
    </citation>
    <scope>NUCLEOTIDE SEQUENCE [LARGE SCALE GENOMIC DNA]</scope>
    <source>
        <strain evidence="6 7">DSM 25080</strain>
    </source>
</reference>
<sequence>MNIKKIAIRVSLFLAVIGLLIAAAIFWLFSFIPESGMKQLEESQAHEIPYLMSATGDTNGRILAVVTSVDKMGESGKKTGYELTELARAYWVFNVNGFEVDIASTQGGDAPKILDLDDMGRYDYAFLNHPEVQLQLANTLLIDELNPADYDAVYFVGGKGAMFDFVDNAAIKSFIAQMDSEGGIISAVCHGPAALLNVVTAEGENLLRGTQVTAFSNSEEIFLIPDAEQIFGFLLEDGMTAQGASFSAADNYLNRVVVDGNVITGQNPWSVWTLAEEVVRSLGVDPVERPVTAEERSVDLLAILQEQGYSAAKASIEENEYEYQSLLILMHAIIAAMELDLVSTVKLMLLAEASKTA</sequence>
<dbReference type="GO" id="GO:0006508">
    <property type="term" value="P:proteolysis"/>
    <property type="evidence" value="ECO:0007669"/>
    <property type="project" value="UniProtKB-KW"/>
</dbReference>
<dbReference type="GO" id="GO:0005737">
    <property type="term" value="C:cytoplasm"/>
    <property type="evidence" value="ECO:0007669"/>
    <property type="project" value="TreeGrafter"/>
</dbReference>
<dbReference type="GO" id="GO:0019172">
    <property type="term" value="F:glyoxalase III activity"/>
    <property type="evidence" value="ECO:0007669"/>
    <property type="project" value="TreeGrafter"/>
</dbReference>
<dbReference type="InterPro" id="IPR002818">
    <property type="entry name" value="DJ-1/PfpI"/>
</dbReference>
<dbReference type="OrthoDB" id="9792284at2"/>
<dbReference type="PANTHER" id="PTHR48094">
    <property type="entry name" value="PROTEIN/NUCLEIC ACID DEGLYCASE DJ-1-RELATED"/>
    <property type="match status" value="1"/>
</dbReference>
<dbReference type="SUPFAM" id="SSF52317">
    <property type="entry name" value="Class I glutamine amidotransferase-like"/>
    <property type="match status" value="1"/>
</dbReference>
<keyword evidence="4" id="KW-1133">Transmembrane helix</keyword>
<dbReference type="InterPro" id="IPR050325">
    <property type="entry name" value="Prot/Nucl_acid_deglycase"/>
</dbReference>
<evidence type="ECO:0000256" key="1">
    <source>
        <dbReference type="ARBA" id="ARBA00023016"/>
    </source>
</evidence>
<dbReference type="InterPro" id="IPR029062">
    <property type="entry name" value="Class_I_gatase-like"/>
</dbReference>
<comment type="caution">
    <text evidence="6">The sequence shown here is derived from an EMBL/GenBank/DDBJ whole genome shotgun (WGS) entry which is preliminary data.</text>
</comment>
<protein>
    <submittedName>
        <fullName evidence="6">Putative intracellular protease/amidase</fullName>
    </submittedName>
</protein>
<keyword evidence="6" id="KW-0378">Hydrolase</keyword>
<gene>
    <name evidence="6" type="ORF">DFR27_0601</name>
</gene>
<dbReference type="Gene3D" id="3.40.50.880">
    <property type="match status" value="1"/>
</dbReference>
<dbReference type="EMBL" id="REFJ01000001">
    <property type="protein sequence ID" value="RMA82649.1"/>
    <property type="molecule type" value="Genomic_DNA"/>
</dbReference>
<keyword evidence="4" id="KW-0812">Transmembrane</keyword>
<feature type="domain" description="DJ-1/PfpI" evidence="5">
    <location>
        <begin position="80"/>
        <end position="280"/>
    </location>
</feature>
<evidence type="ECO:0000313" key="6">
    <source>
        <dbReference type="EMBL" id="RMA82649.1"/>
    </source>
</evidence>
<dbReference type="PANTHER" id="PTHR48094:SF11">
    <property type="entry name" value="GLUTATHIONE-INDEPENDENT GLYOXALASE HSP31-RELATED"/>
    <property type="match status" value="1"/>
</dbReference>
<evidence type="ECO:0000256" key="3">
    <source>
        <dbReference type="ARBA" id="ARBA00038493"/>
    </source>
</evidence>
<keyword evidence="1" id="KW-0346">Stress response</keyword>
<evidence type="ECO:0000259" key="5">
    <source>
        <dbReference type="Pfam" id="PF01965"/>
    </source>
</evidence>
<dbReference type="Pfam" id="PF01965">
    <property type="entry name" value="DJ-1_PfpI"/>
    <property type="match status" value="1"/>
</dbReference>
<dbReference type="RefSeq" id="WP_121875965.1">
    <property type="nucleotide sequence ID" value="NZ_REFJ01000001.1"/>
</dbReference>
<keyword evidence="2" id="KW-0456">Lyase</keyword>
<dbReference type="CDD" id="cd03141">
    <property type="entry name" value="GATase1_Hsp31_like"/>
    <property type="match status" value="1"/>
</dbReference>
<evidence type="ECO:0000313" key="7">
    <source>
        <dbReference type="Proteomes" id="UP000267187"/>
    </source>
</evidence>
<keyword evidence="6" id="KW-0645">Protease</keyword>
<keyword evidence="4" id="KW-0472">Membrane</keyword>
<comment type="similarity">
    <text evidence="3">Belongs to the peptidase C56 family. HSP31-like subfamily.</text>
</comment>
<dbReference type="GO" id="GO:0008233">
    <property type="term" value="F:peptidase activity"/>
    <property type="evidence" value="ECO:0007669"/>
    <property type="project" value="UniProtKB-KW"/>
</dbReference>